<evidence type="ECO:0000313" key="3">
    <source>
        <dbReference type="Proteomes" id="UP001281410"/>
    </source>
</evidence>
<dbReference type="EMBL" id="JANJYJ010000009">
    <property type="protein sequence ID" value="KAK3189225.1"/>
    <property type="molecule type" value="Genomic_DNA"/>
</dbReference>
<dbReference type="AlphaFoldDB" id="A0AAD9ZR87"/>
<gene>
    <name evidence="2" type="ORF">Dsin_028786</name>
</gene>
<organism evidence="2 3">
    <name type="scientific">Dipteronia sinensis</name>
    <dbReference type="NCBI Taxonomy" id="43782"/>
    <lineage>
        <taxon>Eukaryota</taxon>
        <taxon>Viridiplantae</taxon>
        <taxon>Streptophyta</taxon>
        <taxon>Embryophyta</taxon>
        <taxon>Tracheophyta</taxon>
        <taxon>Spermatophyta</taxon>
        <taxon>Magnoliopsida</taxon>
        <taxon>eudicotyledons</taxon>
        <taxon>Gunneridae</taxon>
        <taxon>Pentapetalae</taxon>
        <taxon>rosids</taxon>
        <taxon>malvids</taxon>
        <taxon>Sapindales</taxon>
        <taxon>Sapindaceae</taxon>
        <taxon>Hippocastanoideae</taxon>
        <taxon>Acereae</taxon>
        <taxon>Dipteronia</taxon>
    </lineage>
</organism>
<protein>
    <recommendedName>
        <fullName evidence="1">Ribulose-1,5-bisphosphate carboxylase small subunit N-terminal domain-containing protein</fullName>
    </recommendedName>
</protein>
<sequence length="115" mass="12782">MASSMFSSASIASINCASPTQASMVAPFTGLKSSCDLQLGRRSSRLSHISNHFPLNHYRRKLITFFAWDGFLDWKSSWSTYLFTVGITNLQDTMMVDIGQCGSCPCWGALIQLKF</sequence>
<reference evidence="2" key="1">
    <citation type="journal article" date="2023" name="Plant J.">
        <title>Genome sequences and population genomics provide insights into the demographic history, inbreeding, and mutation load of two 'living fossil' tree species of Dipteronia.</title>
        <authorList>
            <person name="Feng Y."/>
            <person name="Comes H.P."/>
            <person name="Chen J."/>
            <person name="Zhu S."/>
            <person name="Lu R."/>
            <person name="Zhang X."/>
            <person name="Li P."/>
            <person name="Qiu J."/>
            <person name="Olsen K.M."/>
            <person name="Qiu Y."/>
        </authorList>
    </citation>
    <scope>NUCLEOTIDE SEQUENCE</scope>
    <source>
        <strain evidence="2">NBL</strain>
    </source>
</reference>
<dbReference type="Pfam" id="PF12338">
    <property type="entry name" value="RbcS"/>
    <property type="match status" value="1"/>
</dbReference>
<keyword evidence="3" id="KW-1185">Reference proteome</keyword>
<evidence type="ECO:0000259" key="1">
    <source>
        <dbReference type="Pfam" id="PF12338"/>
    </source>
</evidence>
<dbReference type="Proteomes" id="UP001281410">
    <property type="component" value="Unassembled WGS sequence"/>
</dbReference>
<comment type="caution">
    <text evidence="2">The sequence shown here is derived from an EMBL/GenBank/DDBJ whole genome shotgun (WGS) entry which is preliminary data.</text>
</comment>
<feature type="domain" description="Ribulose-1,5-bisphosphate carboxylase small subunit N-terminal" evidence="1">
    <location>
        <begin position="2"/>
        <end position="35"/>
    </location>
</feature>
<proteinExistence type="predicted"/>
<accession>A0AAD9ZR87</accession>
<name>A0AAD9ZR87_9ROSI</name>
<dbReference type="InterPro" id="IPR024680">
    <property type="entry name" value="RuBisCO_ssu_N"/>
</dbReference>
<evidence type="ECO:0000313" key="2">
    <source>
        <dbReference type="EMBL" id="KAK3189225.1"/>
    </source>
</evidence>